<dbReference type="RefSeq" id="XP_022287268.1">
    <property type="nucleotide sequence ID" value="XM_022431560.1"/>
</dbReference>
<keyword evidence="7" id="KW-0630">Potassium</keyword>
<evidence type="ECO:0000259" key="16">
    <source>
        <dbReference type="Pfam" id="PF03520"/>
    </source>
</evidence>
<proteinExistence type="predicted"/>
<evidence type="ECO:0000256" key="14">
    <source>
        <dbReference type="SAM" id="Phobius"/>
    </source>
</evidence>
<feature type="domain" description="Ion transport" evidence="15">
    <location>
        <begin position="139"/>
        <end position="369"/>
    </location>
</feature>
<dbReference type="KEGG" id="cvn:111099987"/>
<evidence type="ECO:0000313" key="17">
    <source>
        <dbReference type="Proteomes" id="UP000694844"/>
    </source>
</evidence>
<dbReference type="AlphaFoldDB" id="A0A8B8A9M9"/>
<dbReference type="Gene3D" id="6.10.140.1910">
    <property type="match status" value="2"/>
</dbReference>
<dbReference type="InterPro" id="IPR027359">
    <property type="entry name" value="Volt_channel_dom_sf"/>
</dbReference>
<evidence type="ECO:0000256" key="9">
    <source>
        <dbReference type="ARBA" id="ARBA00023065"/>
    </source>
</evidence>
<protein>
    <submittedName>
        <fullName evidence="18 19">Potassium voltage-gated channel subfamily KQT member 1-like isoform X1</fullName>
    </submittedName>
</protein>
<reference evidence="18 20" key="2">
    <citation type="submission" date="2025-04" db="UniProtKB">
        <authorList>
            <consortium name="RefSeq"/>
        </authorList>
    </citation>
    <scope>IDENTIFICATION</scope>
    <source>
        <tissue evidence="18 20">Whole sample</tissue>
    </source>
</reference>
<dbReference type="GeneID" id="111099987"/>
<dbReference type="FunFam" id="1.10.287.70:FF:000016">
    <property type="entry name" value="Putative potassium voltage-gated channel subfamily KQT member 2"/>
    <property type="match status" value="1"/>
</dbReference>
<feature type="region of interest" description="Disordered" evidence="13">
    <location>
        <begin position="777"/>
        <end position="809"/>
    </location>
</feature>
<dbReference type="RefSeq" id="XP_022287259.1">
    <property type="nucleotide sequence ID" value="XM_022431551.1"/>
</dbReference>
<keyword evidence="4" id="KW-0633">Potassium transport</keyword>
<name>A0A8B8A9M9_CRAVI</name>
<dbReference type="InterPro" id="IPR005821">
    <property type="entry name" value="Ion_trans_dom"/>
</dbReference>
<dbReference type="Pfam" id="PF03520">
    <property type="entry name" value="KCNQ_channel"/>
    <property type="match status" value="1"/>
</dbReference>
<dbReference type="OrthoDB" id="8879391at2759"/>
<sequence>MSRKSNVKLTISVAGGGGPSSIYRDPSYLDWVPNSPSESDSPSPSPKLGGGKKYLRVGFMDMEESGDNTYNQTKSDVESDINRLSGKGCRSKRFVEPRMSLLGKPLNYRQHRKDARMRRLQAKIYNFLERPKQFLSVVYHLLMFLAILSCLILSVLATIEDLNEEYITKIVLYIEPIMLVWLIAEFAVRIWAAGCRSRYQGWSGRLRFIRRPLCIVDMVVIVSSVFVLVLGAGNPLFAASTLRGLRFFQILRMVRMDRRGGSWKLLGSVVWAHRQELLTTLYIGLLGLLLFSFLVYLAEKDATRPKFKSYADALWWGVITLCTVGYGDVVPTTWAGKLIAAFSAILGISFFALPAGILGSGFALKVQQQQRQKHLIRRRVPAAQLIQCLWRCYAADANSMSVATWKPHMVPCPSPTSDRPFKTNASFVSRFSTRRRDRACSSSNHSSVSNNPHSPLLPRKDHGKRSNGPEVTEEGNLAINSLVNRTWSHLSLATGIADHKVDHLPIRKETSSPSLSYRDPYEDDFDVSPKMVQLTETHKTAIRSLRKIRYFVARRKFKEALRPYDVKDVIEQYSAGHVDMLGRIKSLQQRLDVILGKVGSKRKDVYDSKQSLASRIVKVERSVEDIESKLDLLIDLYKEDRKSLLQHCQDCSQQCNMPTENTPTEVTSCLKNPIIPKPTGPRSILLDKHSSEPTSPTTVRTPDRKMQRNLSDLSQRIKKRVTYRLLSLNDHLVSGTHNPSGPKRQRSASVDSVDNVLGDHNKIKDIETVSECHDSFSQPIMMKSPPPPRKEVPPPVSKEITNQNDLDRQPEPEISVVSNVSTEEVRIDLLDINHIVPEKLDLQNFPGYKPKV</sequence>
<dbReference type="FunFam" id="1.20.120.350:FF:000017">
    <property type="entry name" value="potassium voltage-gated channel subfamily KQT member 1"/>
    <property type="match status" value="1"/>
</dbReference>
<evidence type="ECO:0000256" key="5">
    <source>
        <dbReference type="ARBA" id="ARBA00022692"/>
    </source>
</evidence>
<feature type="transmembrane region" description="Helical" evidence="14">
    <location>
        <begin position="171"/>
        <end position="192"/>
    </location>
</feature>
<evidence type="ECO:0000256" key="13">
    <source>
        <dbReference type="SAM" id="MobiDB-lite"/>
    </source>
</evidence>
<reference evidence="17" key="1">
    <citation type="submission" date="2024-06" db="UniProtKB">
        <authorList>
            <consortium name="RefSeq"/>
        </authorList>
    </citation>
    <scope>NUCLEOTIDE SEQUENCE [LARGE SCALE GENOMIC DNA]</scope>
    <source>
        <tissue evidence="19">Whole sample</tissue>
    </source>
</reference>
<keyword evidence="5 14" id="KW-0812">Transmembrane</keyword>
<dbReference type="Gene3D" id="1.20.120.350">
    <property type="entry name" value="Voltage-gated potassium channels. Chain C"/>
    <property type="match status" value="1"/>
</dbReference>
<dbReference type="PANTHER" id="PTHR47735:SF9">
    <property type="entry name" value="POTASSIUM VOLTAGE-GATED CHANNEL SUBFAMILY KQT MEMBER 4-LIKE ISOFORM X1"/>
    <property type="match status" value="1"/>
</dbReference>
<evidence type="ECO:0000313" key="18">
    <source>
        <dbReference type="RefSeq" id="XP_022287250.1"/>
    </source>
</evidence>
<dbReference type="PANTHER" id="PTHR47735">
    <property type="entry name" value="POTASSIUM VOLTAGE-GATED CHANNEL SUBFAMILY KQT MEMBER 4"/>
    <property type="match status" value="1"/>
</dbReference>
<evidence type="ECO:0000256" key="12">
    <source>
        <dbReference type="ARBA" id="ARBA00034430"/>
    </source>
</evidence>
<feature type="transmembrane region" description="Helical" evidence="14">
    <location>
        <begin position="277"/>
        <end position="298"/>
    </location>
</feature>
<dbReference type="GO" id="GO:0005249">
    <property type="term" value="F:voltage-gated potassium channel activity"/>
    <property type="evidence" value="ECO:0007669"/>
    <property type="project" value="InterPro"/>
</dbReference>
<feature type="compositionally biased region" description="Low complexity" evidence="13">
    <location>
        <begin position="33"/>
        <end position="42"/>
    </location>
</feature>
<keyword evidence="2" id="KW-0813">Transport</keyword>
<feature type="region of interest" description="Disordered" evidence="13">
    <location>
        <begin position="1"/>
        <end position="50"/>
    </location>
</feature>
<feature type="region of interest" description="Disordered" evidence="13">
    <location>
        <begin position="680"/>
        <end position="710"/>
    </location>
</feature>
<accession>A0A8B8A9M9</accession>
<feature type="transmembrane region" description="Helical" evidence="14">
    <location>
        <begin position="339"/>
        <end position="364"/>
    </location>
</feature>
<feature type="transmembrane region" description="Helical" evidence="14">
    <location>
        <begin position="213"/>
        <end position="233"/>
    </location>
</feature>
<comment type="catalytic activity">
    <reaction evidence="12">
        <text>K(+)(in) = K(+)(out)</text>
        <dbReference type="Rhea" id="RHEA:29463"/>
        <dbReference type="ChEBI" id="CHEBI:29103"/>
    </reaction>
</comment>
<keyword evidence="8 14" id="KW-1133">Transmembrane helix</keyword>
<dbReference type="PRINTS" id="PR01459">
    <property type="entry name" value="KCNQCHANNEL"/>
</dbReference>
<feature type="domain" description="Potassium channel voltage dependent KCNQ C-terminal" evidence="16">
    <location>
        <begin position="531"/>
        <end position="639"/>
    </location>
</feature>
<dbReference type="Pfam" id="PF00520">
    <property type="entry name" value="Ion_trans"/>
    <property type="match status" value="1"/>
</dbReference>
<evidence type="ECO:0000256" key="10">
    <source>
        <dbReference type="ARBA" id="ARBA00023136"/>
    </source>
</evidence>
<evidence type="ECO:0000256" key="11">
    <source>
        <dbReference type="ARBA" id="ARBA00023303"/>
    </source>
</evidence>
<organism evidence="17 20">
    <name type="scientific">Crassostrea virginica</name>
    <name type="common">Eastern oyster</name>
    <dbReference type="NCBI Taxonomy" id="6565"/>
    <lineage>
        <taxon>Eukaryota</taxon>
        <taxon>Metazoa</taxon>
        <taxon>Spiralia</taxon>
        <taxon>Lophotrochozoa</taxon>
        <taxon>Mollusca</taxon>
        <taxon>Bivalvia</taxon>
        <taxon>Autobranchia</taxon>
        <taxon>Pteriomorphia</taxon>
        <taxon>Ostreida</taxon>
        <taxon>Ostreoidea</taxon>
        <taxon>Ostreidae</taxon>
        <taxon>Crassostrea</taxon>
    </lineage>
</organism>
<evidence type="ECO:0000256" key="6">
    <source>
        <dbReference type="ARBA" id="ARBA00022882"/>
    </source>
</evidence>
<evidence type="ECO:0000256" key="7">
    <source>
        <dbReference type="ARBA" id="ARBA00022958"/>
    </source>
</evidence>
<dbReference type="PRINTS" id="PR00169">
    <property type="entry name" value="KCHANNEL"/>
</dbReference>
<feature type="region of interest" description="Disordered" evidence="13">
    <location>
        <begin position="432"/>
        <end position="472"/>
    </location>
</feature>
<evidence type="ECO:0000256" key="4">
    <source>
        <dbReference type="ARBA" id="ARBA00022538"/>
    </source>
</evidence>
<keyword evidence="3" id="KW-1003">Cell membrane</keyword>
<dbReference type="Gene3D" id="1.10.287.70">
    <property type="match status" value="1"/>
</dbReference>
<dbReference type="InterPro" id="IPR003937">
    <property type="entry name" value="K_chnl_volt-dep_KCNQ"/>
</dbReference>
<evidence type="ECO:0000256" key="2">
    <source>
        <dbReference type="ARBA" id="ARBA00022448"/>
    </source>
</evidence>
<dbReference type="GO" id="GO:0008076">
    <property type="term" value="C:voltage-gated potassium channel complex"/>
    <property type="evidence" value="ECO:0007669"/>
    <property type="project" value="TreeGrafter"/>
</dbReference>
<keyword evidence="9" id="KW-0406">Ion transport</keyword>
<dbReference type="SUPFAM" id="SSF81324">
    <property type="entry name" value="Voltage-gated potassium channels"/>
    <property type="match status" value="1"/>
</dbReference>
<feature type="region of interest" description="Disordered" evidence="13">
    <location>
        <begin position="732"/>
        <end position="753"/>
    </location>
</feature>
<keyword evidence="6" id="KW-0851">Voltage-gated channel</keyword>
<comment type="subcellular location">
    <subcellularLocation>
        <location evidence="1">Cell membrane</location>
        <topology evidence="1">Multi-pass membrane protein</topology>
    </subcellularLocation>
</comment>
<gene>
    <name evidence="18 19 20" type="primary">LOC111099987</name>
</gene>
<keyword evidence="11" id="KW-0407">Ion channel</keyword>
<evidence type="ECO:0000256" key="1">
    <source>
        <dbReference type="ARBA" id="ARBA00004651"/>
    </source>
</evidence>
<keyword evidence="10 14" id="KW-0472">Membrane</keyword>
<evidence type="ECO:0000256" key="8">
    <source>
        <dbReference type="ARBA" id="ARBA00022989"/>
    </source>
</evidence>
<evidence type="ECO:0000256" key="3">
    <source>
        <dbReference type="ARBA" id="ARBA00022475"/>
    </source>
</evidence>
<dbReference type="RefSeq" id="XP_022287250.1">
    <property type="nucleotide sequence ID" value="XM_022431542.1"/>
</dbReference>
<keyword evidence="17" id="KW-1185">Reference proteome</keyword>
<feature type="transmembrane region" description="Helical" evidence="14">
    <location>
        <begin position="137"/>
        <end position="159"/>
    </location>
</feature>
<evidence type="ECO:0000313" key="20">
    <source>
        <dbReference type="RefSeq" id="XP_022287268.1"/>
    </source>
</evidence>
<dbReference type="Proteomes" id="UP000694844">
    <property type="component" value="Chromosome 1"/>
</dbReference>
<evidence type="ECO:0000259" key="15">
    <source>
        <dbReference type="Pfam" id="PF00520"/>
    </source>
</evidence>
<feature type="compositionally biased region" description="Low complexity" evidence="13">
    <location>
        <begin position="441"/>
        <end position="457"/>
    </location>
</feature>
<dbReference type="InterPro" id="IPR013821">
    <property type="entry name" value="K_chnl_volt-dep_KCNQ_C"/>
</dbReference>
<evidence type="ECO:0000313" key="19">
    <source>
        <dbReference type="RefSeq" id="XP_022287259.1"/>
    </source>
</evidence>